<name>A0A921R7K2_SORBI</name>
<feature type="compositionally biased region" description="Low complexity" evidence="8">
    <location>
        <begin position="152"/>
        <end position="166"/>
    </location>
</feature>
<dbReference type="GO" id="GO:0050982">
    <property type="term" value="P:detection of mechanical stimulus"/>
    <property type="evidence" value="ECO:0007669"/>
    <property type="project" value="UniProtKB-ARBA"/>
</dbReference>
<keyword evidence="4 9" id="KW-0812">Transmembrane</keyword>
<comment type="subcellular location">
    <subcellularLocation>
        <location evidence="1">Membrane</location>
        <topology evidence="1">Multi-pass membrane protein</topology>
    </subcellularLocation>
</comment>
<dbReference type="InterPro" id="IPR006685">
    <property type="entry name" value="MscS_channel_2nd"/>
</dbReference>
<feature type="domain" description="Mechanosensitive ion channel MscS" evidence="10">
    <location>
        <begin position="873"/>
        <end position="930"/>
    </location>
</feature>
<evidence type="ECO:0000313" key="11">
    <source>
        <dbReference type="EMBL" id="KAG0534755.1"/>
    </source>
</evidence>
<dbReference type="PANTHER" id="PTHR31618">
    <property type="entry name" value="MECHANOSENSITIVE ION CHANNEL PROTEIN 5"/>
    <property type="match status" value="1"/>
</dbReference>
<reference evidence="11" key="1">
    <citation type="journal article" date="2019" name="BMC Genomics">
        <title>A new reference genome for Sorghum bicolor reveals high levels of sequence similarity between sweet and grain genotypes: implications for the genetics of sugar metabolism.</title>
        <authorList>
            <person name="Cooper E.A."/>
            <person name="Brenton Z.W."/>
            <person name="Flinn B.S."/>
            <person name="Jenkins J."/>
            <person name="Shu S."/>
            <person name="Flowers D."/>
            <person name="Luo F."/>
            <person name="Wang Y."/>
            <person name="Xia P."/>
            <person name="Barry K."/>
            <person name="Daum C."/>
            <person name="Lipzen A."/>
            <person name="Yoshinaga Y."/>
            <person name="Schmutz J."/>
            <person name="Saski C."/>
            <person name="Vermerris W."/>
            <person name="Kresovich S."/>
        </authorList>
    </citation>
    <scope>NUCLEOTIDE SEQUENCE</scope>
</reference>
<gene>
    <name evidence="11" type="ORF">BDA96_04G306900</name>
</gene>
<dbReference type="Gene3D" id="2.30.30.60">
    <property type="match status" value="1"/>
</dbReference>
<dbReference type="GO" id="GO:0005886">
    <property type="term" value="C:plasma membrane"/>
    <property type="evidence" value="ECO:0007669"/>
    <property type="project" value="UniProtKB-UniRule"/>
</dbReference>
<evidence type="ECO:0000256" key="6">
    <source>
        <dbReference type="ARBA" id="ARBA00023136"/>
    </source>
</evidence>
<dbReference type="PIRSF" id="PIRSF017209">
    <property type="entry name" value="Memb_At2g17000_prd"/>
    <property type="match status" value="1"/>
</dbReference>
<accession>A0A921R7K2</accession>
<protein>
    <recommendedName>
        <fullName evidence="7">Mechanosensitive ion channel protein</fullName>
    </recommendedName>
</protein>
<evidence type="ECO:0000256" key="2">
    <source>
        <dbReference type="ARBA" id="ARBA00008017"/>
    </source>
</evidence>
<comment type="similarity">
    <text evidence="2 7">Belongs to the MscS (TC 1.A.23) family.</text>
</comment>
<keyword evidence="3" id="KW-0813">Transport</keyword>
<feature type="region of interest" description="Disordered" evidence="8">
    <location>
        <begin position="81"/>
        <end position="123"/>
    </location>
</feature>
<dbReference type="SUPFAM" id="SSF50182">
    <property type="entry name" value="Sm-like ribonucleoproteins"/>
    <property type="match status" value="1"/>
</dbReference>
<evidence type="ECO:0000259" key="10">
    <source>
        <dbReference type="Pfam" id="PF00924"/>
    </source>
</evidence>
<dbReference type="PANTHER" id="PTHR31618:SF1">
    <property type="entry name" value="EF-HAND DOMAIN-CONTAINING PROTEIN"/>
    <property type="match status" value="1"/>
</dbReference>
<feature type="compositionally biased region" description="Pro residues" evidence="8">
    <location>
        <begin position="230"/>
        <end position="242"/>
    </location>
</feature>
<feature type="transmembrane region" description="Helical" evidence="9">
    <location>
        <begin position="825"/>
        <end position="848"/>
    </location>
</feature>
<dbReference type="Proteomes" id="UP000807115">
    <property type="component" value="Chromosome 4"/>
</dbReference>
<feature type="transmembrane region" description="Helical" evidence="9">
    <location>
        <begin position="559"/>
        <end position="579"/>
    </location>
</feature>
<sequence>MRLLHVVPELSASAPPSRGQEQHRQHITGDALLIQPTTHHCEPSIAGAERKVGAGGVAAVSVYLRGASVWCSAQPAATGEAMEQARSKSGLRSHGSGGKASSRPGSGTLGSPEEEPMLADRGGGGREVVVKIGRAPFSFHGADAGRDGGKAGNATSGTNSTATTPRTESRPRSSETSSPRSPAKVWREGSYEFWNNDGGGAGTNGRPAAAEAFSFKNRPPQAPQASSPSMSPPPQQQQPPPEGGGVDPPTRLIGNFLRKQAASGGEMSLDLDLEMEELGRTAQLREQPSFSSSLERDGRVSFQEPQKRHSTSSGSSDSDTDDGRKRRGDDGEVVRCTSSSTAAGAGPLLRVKTRSRLMDPPPQSQPAPAPAPAPASAPAASPVFDEERKSSGLRTPTKSGRLFSGLMSGNKSGPMGGKSGPIDEEEDDPFVDEDIPDEFKRGKLDALTVLQWLGLFLIIAALACSLSIKILSTKKVLGLHLWKWLLLVFVLICGRLVSGWVIRIAVFGVERNFLLRKRVLYFVYGVRSAVQNALWLGLVLASWHFLFDKNVQQETNSAVLPYVTKILFCFLVATLIRLVKTLLVKVLASSFHVSTYFDRIQEALFNQYVIETLSGPPLVDENHVLEEVHELQRAGATIPKELRDAVPTKHVSGQRNIQLSGVMPKGEGSKQLSKEKGEGISIDALHKLNQKNISAWNMKRLMRIVRFGTLTTMDEQIQQATGQGDESATQIRSEYEAKIAAKKIFHNVAKPGSKYIYLSDMMRFMRQEEAVKAMDLFEGAQEHNRVSKRSLKNWVVNAFRERKALALTLNDTKTAVNKLNQMANVVVGIIVFALWLLILGIATTHFFVFLSSQLLLAVFVFGNTLKTVFEAIVFLFVMHPFDVGDRCEIEGVQMVVEEMNIMTTVFLRYDNLKIYYPNSVLATKPIMNYYRSPDMGEAIDFSIHVATPVEKLALMKERLLRYIDNKKEHWYPGAMVVLRDVDDTNKLKVSIWLRHTLNWQDMGMRFVRRELVLQEMIKVLRDLEIEYRMLPLDVNVRNAPAIQSTRMPTTWSYS</sequence>
<dbReference type="FunFam" id="2.30.30.60:FF:000003">
    <property type="entry name" value="Predicted mechanosensitive ion channel"/>
    <property type="match status" value="1"/>
</dbReference>
<feature type="compositionally biased region" description="Low complexity" evidence="8">
    <location>
        <begin position="174"/>
        <end position="183"/>
    </location>
</feature>
<evidence type="ECO:0000256" key="8">
    <source>
        <dbReference type="SAM" id="MobiDB-lite"/>
    </source>
</evidence>
<dbReference type="GO" id="GO:0008381">
    <property type="term" value="F:mechanosensitive monoatomic ion channel activity"/>
    <property type="evidence" value="ECO:0007669"/>
    <property type="project" value="UniProtKB-ARBA"/>
</dbReference>
<keyword evidence="5 9" id="KW-1133">Transmembrane helix</keyword>
<feature type="compositionally biased region" description="Polar residues" evidence="8">
    <location>
        <begin position="284"/>
        <end position="293"/>
    </location>
</feature>
<comment type="caution">
    <text evidence="11">The sequence shown here is derived from an EMBL/GenBank/DDBJ whole genome shotgun (WGS) entry which is preliminary data.</text>
</comment>
<feature type="transmembrane region" description="Helical" evidence="9">
    <location>
        <begin position="449"/>
        <end position="472"/>
    </location>
</feature>
<evidence type="ECO:0000256" key="5">
    <source>
        <dbReference type="ARBA" id="ARBA00022989"/>
    </source>
</evidence>
<feature type="compositionally biased region" description="Pro residues" evidence="8">
    <location>
        <begin position="359"/>
        <end position="375"/>
    </location>
</feature>
<feature type="transmembrane region" description="Helical" evidence="9">
    <location>
        <begin position="484"/>
        <end position="509"/>
    </location>
</feature>
<proteinExistence type="inferred from homology"/>
<evidence type="ECO:0000256" key="4">
    <source>
        <dbReference type="ARBA" id="ARBA00022692"/>
    </source>
</evidence>
<evidence type="ECO:0000256" key="1">
    <source>
        <dbReference type="ARBA" id="ARBA00004141"/>
    </source>
</evidence>
<dbReference type="AlphaFoldDB" id="A0A921R7K2"/>
<organism evidence="11 12">
    <name type="scientific">Sorghum bicolor</name>
    <name type="common">Sorghum</name>
    <name type="synonym">Sorghum vulgare</name>
    <dbReference type="NCBI Taxonomy" id="4558"/>
    <lineage>
        <taxon>Eukaryota</taxon>
        <taxon>Viridiplantae</taxon>
        <taxon>Streptophyta</taxon>
        <taxon>Embryophyta</taxon>
        <taxon>Tracheophyta</taxon>
        <taxon>Spermatophyta</taxon>
        <taxon>Magnoliopsida</taxon>
        <taxon>Liliopsida</taxon>
        <taxon>Poales</taxon>
        <taxon>Poaceae</taxon>
        <taxon>PACMAD clade</taxon>
        <taxon>Panicoideae</taxon>
        <taxon>Andropogonodae</taxon>
        <taxon>Andropogoneae</taxon>
        <taxon>Sorghinae</taxon>
        <taxon>Sorghum</taxon>
    </lineage>
</organism>
<keyword evidence="6 7" id="KW-0472">Membrane</keyword>
<dbReference type="InterPro" id="IPR016688">
    <property type="entry name" value="MscS-like_plants/fungi"/>
</dbReference>
<dbReference type="EMBL" id="CM027683">
    <property type="protein sequence ID" value="KAG0534755.1"/>
    <property type="molecule type" value="Genomic_DNA"/>
</dbReference>
<evidence type="ECO:0000256" key="7">
    <source>
        <dbReference type="PIRNR" id="PIRNR017209"/>
    </source>
</evidence>
<feature type="region of interest" description="Disordered" evidence="8">
    <location>
        <begin position="139"/>
        <end position="427"/>
    </location>
</feature>
<reference evidence="11" key="2">
    <citation type="submission" date="2020-10" db="EMBL/GenBank/DDBJ databases">
        <authorList>
            <person name="Cooper E.A."/>
            <person name="Brenton Z.W."/>
            <person name="Flinn B.S."/>
            <person name="Jenkins J."/>
            <person name="Shu S."/>
            <person name="Flowers D."/>
            <person name="Luo F."/>
            <person name="Wang Y."/>
            <person name="Xia P."/>
            <person name="Barry K."/>
            <person name="Daum C."/>
            <person name="Lipzen A."/>
            <person name="Yoshinaga Y."/>
            <person name="Schmutz J."/>
            <person name="Saski C."/>
            <person name="Vermerris W."/>
            <person name="Kresovich S."/>
        </authorList>
    </citation>
    <scope>NUCLEOTIDE SEQUENCE</scope>
</reference>
<dbReference type="InterPro" id="IPR010920">
    <property type="entry name" value="LSM_dom_sf"/>
</dbReference>
<feature type="transmembrane region" description="Helical" evidence="9">
    <location>
        <begin position="854"/>
        <end position="877"/>
    </location>
</feature>
<dbReference type="Pfam" id="PF00924">
    <property type="entry name" value="MS_channel_2nd"/>
    <property type="match status" value="1"/>
</dbReference>
<evidence type="ECO:0000256" key="3">
    <source>
        <dbReference type="ARBA" id="ARBA00022448"/>
    </source>
</evidence>
<evidence type="ECO:0000313" key="12">
    <source>
        <dbReference type="Proteomes" id="UP000807115"/>
    </source>
</evidence>
<feature type="compositionally biased region" description="Basic and acidic residues" evidence="8">
    <location>
        <begin position="321"/>
        <end position="333"/>
    </location>
</feature>
<dbReference type="InterPro" id="IPR023408">
    <property type="entry name" value="MscS_beta-dom_sf"/>
</dbReference>
<evidence type="ECO:0000256" key="9">
    <source>
        <dbReference type="SAM" id="Phobius"/>
    </source>
</evidence>